<dbReference type="InterPro" id="IPR013221">
    <property type="entry name" value="Mur_ligase_cen"/>
</dbReference>
<keyword evidence="3 7" id="KW-0133">Cell shape</keyword>
<feature type="short sequence motif" description="Meso-diaminopimelate recognition motif" evidence="7">
    <location>
        <begin position="420"/>
        <end position="423"/>
    </location>
</feature>
<dbReference type="InterPro" id="IPR036565">
    <property type="entry name" value="Mur-like_cat_sf"/>
</dbReference>
<dbReference type="SUPFAM" id="SSF63418">
    <property type="entry name" value="MurE/MurF N-terminal domain"/>
    <property type="match status" value="1"/>
</dbReference>
<organism evidence="12">
    <name type="scientific">Oxalobacter aliiformigenes</name>
    <dbReference type="NCBI Taxonomy" id="2946593"/>
    <lineage>
        <taxon>Bacteria</taxon>
        <taxon>Pseudomonadati</taxon>
        <taxon>Pseudomonadota</taxon>
        <taxon>Betaproteobacteria</taxon>
        <taxon>Burkholderiales</taxon>
        <taxon>Oxalobacteraceae</taxon>
        <taxon>Oxalobacter</taxon>
    </lineage>
</organism>
<evidence type="ECO:0000259" key="10">
    <source>
        <dbReference type="Pfam" id="PF02875"/>
    </source>
</evidence>
<feature type="binding site" evidence="7">
    <location>
        <position position="469"/>
    </location>
    <ligand>
        <name>meso-2,6-diaminopimelate</name>
        <dbReference type="ChEBI" id="CHEBI:57791"/>
    </ligand>
</feature>
<feature type="binding site" evidence="7">
    <location>
        <position position="397"/>
    </location>
    <ligand>
        <name>meso-2,6-diaminopimelate</name>
        <dbReference type="ChEBI" id="CHEBI:57791"/>
    </ligand>
</feature>
<feature type="domain" description="Mur ligase C-terminal" evidence="10">
    <location>
        <begin position="345"/>
        <end position="471"/>
    </location>
</feature>
<evidence type="ECO:0000256" key="5">
    <source>
        <dbReference type="ARBA" id="ARBA00023306"/>
    </source>
</evidence>
<keyword evidence="7 12" id="KW-0436">Ligase</keyword>
<dbReference type="Gene3D" id="3.40.1390.10">
    <property type="entry name" value="MurE/MurF, N-terminal domain"/>
    <property type="match status" value="1"/>
</dbReference>
<dbReference type="PANTHER" id="PTHR23135:SF4">
    <property type="entry name" value="UDP-N-ACETYLMURAMOYL-L-ALANYL-D-GLUTAMATE--2,6-DIAMINOPIMELATE LIGASE MURE HOMOLOG, CHLOROPLASTIC"/>
    <property type="match status" value="1"/>
</dbReference>
<comment type="cofactor">
    <cofactor evidence="7">
        <name>Mg(2+)</name>
        <dbReference type="ChEBI" id="CHEBI:18420"/>
    </cofactor>
</comment>
<name>A0A9E9LC02_9BURK</name>
<dbReference type="HAMAP" id="MF_00208">
    <property type="entry name" value="MurE"/>
    <property type="match status" value="1"/>
</dbReference>
<evidence type="ECO:0000313" key="12">
    <source>
        <dbReference type="EMBL" id="WAV91597.1"/>
    </source>
</evidence>
<dbReference type="NCBIfam" id="TIGR01085">
    <property type="entry name" value="murE"/>
    <property type="match status" value="1"/>
</dbReference>
<dbReference type="SUPFAM" id="SSF53244">
    <property type="entry name" value="MurD-like peptide ligases, peptide-binding domain"/>
    <property type="match status" value="1"/>
</dbReference>
<dbReference type="Pfam" id="PF08245">
    <property type="entry name" value="Mur_ligase_M"/>
    <property type="match status" value="1"/>
</dbReference>
<dbReference type="GO" id="GO:0005737">
    <property type="term" value="C:cytoplasm"/>
    <property type="evidence" value="ECO:0007669"/>
    <property type="project" value="UniProtKB-SubCell"/>
</dbReference>
<dbReference type="InterPro" id="IPR000713">
    <property type="entry name" value="Mur_ligase_N"/>
</dbReference>
<dbReference type="Pfam" id="PF01225">
    <property type="entry name" value="Mur_ligase"/>
    <property type="match status" value="1"/>
</dbReference>
<dbReference type="Gene3D" id="3.90.190.20">
    <property type="entry name" value="Mur ligase, C-terminal domain"/>
    <property type="match status" value="1"/>
</dbReference>
<dbReference type="EC" id="6.3.2.13" evidence="7"/>
<dbReference type="GO" id="GO:0009252">
    <property type="term" value="P:peptidoglycan biosynthetic process"/>
    <property type="evidence" value="ECO:0007669"/>
    <property type="project" value="UniProtKB-UniRule"/>
</dbReference>
<dbReference type="InterPro" id="IPR004101">
    <property type="entry name" value="Mur_ligase_C"/>
</dbReference>
<feature type="binding site" evidence="7">
    <location>
        <position position="473"/>
    </location>
    <ligand>
        <name>meso-2,6-diaminopimelate</name>
        <dbReference type="ChEBI" id="CHEBI:57791"/>
    </ligand>
</feature>
<keyword evidence="6 7" id="KW-0961">Cell wall biogenesis/degradation</keyword>
<feature type="binding site" evidence="7">
    <location>
        <position position="28"/>
    </location>
    <ligand>
        <name>UDP-N-acetyl-alpha-D-muramoyl-L-alanyl-D-glutamate</name>
        <dbReference type="ChEBI" id="CHEBI:83900"/>
    </ligand>
</feature>
<keyword evidence="5 7" id="KW-0131">Cell cycle</keyword>
<dbReference type="Proteomes" id="UP001164819">
    <property type="component" value="Chromosome"/>
</dbReference>
<protein>
    <recommendedName>
        <fullName evidence="7">UDP-N-acetylmuramoyl-L-alanyl-D-glutamate--2,6-diaminopimelate ligase</fullName>
        <ecNumber evidence="7">6.3.2.13</ecNumber>
    </recommendedName>
    <alternativeName>
        <fullName evidence="7">Meso-A2pm-adding enzyme</fullName>
    </alternativeName>
    <alternativeName>
        <fullName evidence="7">Meso-diaminopimelate-adding enzyme</fullName>
    </alternativeName>
    <alternativeName>
        <fullName evidence="7">UDP-MurNAc-L-Ala-D-Glu:meso-diaminopimelate ligase</fullName>
    </alternativeName>
    <alternativeName>
        <fullName evidence="7">UDP-MurNAc-tripeptide synthetase</fullName>
    </alternativeName>
    <alternativeName>
        <fullName evidence="7">UDP-N-acetylmuramyl-tripeptide synthetase</fullName>
    </alternativeName>
</protein>
<dbReference type="GO" id="GO:0005524">
    <property type="term" value="F:ATP binding"/>
    <property type="evidence" value="ECO:0007669"/>
    <property type="project" value="UniProtKB-UniRule"/>
</dbReference>
<reference evidence="12" key="1">
    <citation type="journal article" date="2022" name="Front. Microbiol.">
        <title>New perspectives on an old grouping: The genomic and phenotypic variability of Oxalobacter formigenes and the implications for calcium oxalate stone prevention.</title>
        <authorList>
            <person name="Chmiel J.A."/>
            <person name="Carr C."/>
            <person name="Stuivenberg G.A."/>
            <person name="Venema R."/>
            <person name="Chanyi R.M."/>
            <person name="Al K.F."/>
            <person name="Giguere D."/>
            <person name="Say H."/>
            <person name="Akouris P.P."/>
            <person name="Dominguez Romero S.A."/>
            <person name="Kwong A."/>
            <person name="Tai V."/>
            <person name="Koval S.F."/>
            <person name="Razvi H."/>
            <person name="Bjazevic J."/>
            <person name="Burton J.P."/>
        </authorList>
    </citation>
    <scope>NUCLEOTIDE SEQUENCE</scope>
    <source>
        <strain evidence="12">OxK</strain>
    </source>
</reference>
<comment type="PTM">
    <text evidence="7">Carboxylation is probably crucial for Mg(2+) binding and, consequently, for the gamma-phosphate positioning of ATP.</text>
</comment>
<keyword evidence="4 7" id="KW-0573">Peptidoglycan synthesis</keyword>
<keyword evidence="7" id="KW-0067">ATP-binding</keyword>
<gene>
    <name evidence="7" type="primary">murE</name>
    <name evidence="12" type="ORF">NB646_02225</name>
</gene>
<evidence type="ECO:0000259" key="11">
    <source>
        <dbReference type="Pfam" id="PF08245"/>
    </source>
</evidence>
<comment type="catalytic activity">
    <reaction evidence="7">
        <text>UDP-N-acetyl-alpha-D-muramoyl-L-alanyl-D-glutamate + meso-2,6-diaminopimelate + ATP = UDP-N-acetyl-alpha-D-muramoyl-L-alanyl-gamma-D-glutamyl-meso-2,6-diaminopimelate + ADP + phosphate + H(+)</text>
        <dbReference type="Rhea" id="RHEA:23676"/>
        <dbReference type="ChEBI" id="CHEBI:15378"/>
        <dbReference type="ChEBI" id="CHEBI:30616"/>
        <dbReference type="ChEBI" id="CHEBI:43474"/>
        <dbReference type="ChEBI" id="CHEBI:57791"/>
        <dbReference type="ChEBI" id="CHEBI:83900"/>
        <dbReference type="ChEBI" id="CHEBI:83905"/>
        <dbReference type="ChEBI" id="CHEBI:456216"/>
        <dbReference type="EC" id="6.3.2.13"/>
    </reaction>
</comment>
<keyword evidence="2 7" id="KW-0132">Cell division</keyword>
<evidence type="ECO:0000256" key="4">
    <source>
        <dbReference type="ARBA" id="ARBA00022984"/>
    </source>
</evidence>
<evidence type="ECO:0000256" key="3">
    <source>
        <dbReference type="ARBA" id="ARBA00022960"/>
    </source>
</evidence>
<feature type="binding site" evidence="7">
    <location>
        <position position="194"/>
    </location>
    <ligand>
        <name>UDP-N-acetyl-alpha-D-muramoyl-L-alanyl-D-glutamate</name>
        <dbReference type="ChEBI" id="CHEBI:83900"/>
    </ligand>
</feature>
<feature type="binding site" evidence="7">
    <location>
        <position position="196"/>
    </location>
    <ligand>
        <name>UDP-N-acetyl-alpha-D-muramoyl-L-alanyl-D-glutamate</name>
        <dbReference type="ChEBI" id="CHEBI:83900"/>
    </ligand>
</feature>
<keyword evidence="7" id="KW-0963">Cytoplasm</keyword>
<dbReference type="NCBIfam" id="NF001126">
    <property type="entry name" value="PRK00139.1-4"/>
    <property type="match status" value="1"/>
</dbReference>
<evidence type="ECO:0000259" key="9">
    <source>
        <dbReference type="Pfam" id="PF01225"/>
    </source>
</evidence>
<dbReference type="GO" id="GO:0008765">
    <property type="term" value="F:UDP-N-acetylmuramoylalanyl-D-glutamate-2,6-diaminopimelate ligase activity"/>
    <property type="evidence" value="ECO:0007669"/>
    <property type="project" value="UniProtKB-UniRule"/>
</dbReference>
<feature type="modified residue" description="N6-carboxylysine" evidence="7">
    <location>
        <position position="228"/>
    </location>
</feature>
<dbReference type="GO" id="GO:0071555">
    <property type="term" value="P:cell wall organization"/>
    <property type="evidence" value="ECO:0007669"/>
    <property type="project" value="UniProtKB-KW"/>
</dbReference>
<dbReference type="GO" id="GO:0051301">
    <property type="term" value="P:cell division"/>
    <property type="evidence" value="ECO:0007669"/>
    <property type="project" value="UniProtKB-KW"/>
</dbReference>
<keyword evidence="7" id="KW-0547">Nucleotide-binding</keyword>
<feature type="binding site" evidence="7">
    <location>
        <begin position="161"/>
        <end position="162"/>
    </location>
    <ligand>
        <name>UDP-N-acetyl-alpha-D-muramoyl-L-alanyl-D-glutamate</name>
        <dbReference type="ChEBI" id="CHEBI:83900"/>
    </ligand>
</feature>
<comment type="subcellular location">
    <subcellularLocation>
        <location evidence="7 8">Cytoplasm</location>
    </subcellularLocation>
</comment>
<feature type="domain" description="Mur ligase N-terminal catalytic" evidence="9">
    <location>
        <begin position="28"/>
        <end position="71"/>
    </location>
</feature>
<dbReference type="InterPro" id="IPR005761">
    <property type="entry name" value="UDP-N-AcMur-Glu-dNH2Pim_ligase"/>
</dbReference>
<evidence type="ECO:0000256" key="7">
    <source>
        <dbReference type="HAMAP-Rule" id="MF_00208"/>
    </source>
</evidence>
<dbReference type="InterPro" id="IPR036615">
    <property type="entry name" value="Mur_ligase_C_dom_sf"/>
</dbReference>
<dbReference type="InterPro" id="IPR035911">
    <property type="entry name" value="MurE/MurF_N"/>
</dbReference>
<keyword evidence="7" id="KW-0460">Magnesium</keyword>
<proteinExistence type="inferred from homology"/>
<evidence type="ECO:0000256" key="6">
    <source>
        <dbReference type="ARBA" id="ARBA00023316"/>
    </source>
</evidence>
<accession>A0A9E9LC02</accession>
<dbReference type="RefSeq" id="WP_269316116.1">
    <property type="nucleotide sequence ID" value="NZ_CP098251.1"/>
</dbReference>
<sequence length="506" mass="54986">MRNVPLQIMQAVHWLRTVCPDGELFSDSREIGPDTGNAVFFAYEGDSADGRNYISNAIENGAVAVIYESEGFSWNPEWKIPHLGISGLKAYAGPIADAYYGSPAKSMLVIAVTGTNGKTSSTQWIGQSLSKSGKKTAVIGTLGISVFENGKNGISEETGYTTPDQVQLQRNLARLRKQGVECVAMEASSIGIDQGRLNGIPIDIALFTNFTRDHLDYHHDMAAYKAAKRKLFDWPGLKHAVLNLDDPMGIELTNELAGKVALTGFTLESVTDTGFPVLRAYDLRNRIHGIEFRVESPVGTARVRTRLIGRFNVSNILGVLGVLLAAGMSWNEAVRSLGELSPPPGRMQQMGGGETPLVVIDFAHTPDAMEKGLAALRQVANDRNGKLWCVFGCGGDRDHGKRSQMGAVSERADFVIVTSDNPRSEEPGEIMRQIVSGMRRKPQMFEDRATAILQAVRQASKNDVIFLAGKGHETYQEIKGVKLPFADADHVALALASRVSNMKVAV</sequence>
<evidence type="ECO:0000256" key="2">
    <source>
        <dbReference type="ARBA" id="ARBA00022618"/>
    </source>
</evidence>
<comment type="function">
    <text evidence="7">Catalyzes the addition of meso-diaminopimelic acid to the nucleotide precursor UDP-N-acetylmuramoyl-L-alanyl-D-glutamate (UMAG) in the biosynthesis of bacterial cell-wall peptidoglycan.</text>
</comment>
<feature type="domain" description="Mur ligase central" evidence="11">
    <location>
        <begin position="112"/>
        <end position="322"/>
    </location>
</feature>
<evidence type="ECO:0000256" key="8">
    <source>
        <dbReference type="RuleBase" id="RU004135"/>
    </source>
</evidence>
<dbReference type="AlphaFoldDB" id="A0A9E9LC02"/>
<feature type="binding site" evidence="7">
    <location>
        <position position="188"/>
    </location>
    <ligand>
        <name>UDP-N-acetyl-alpha-D-muramoyl-L-alanyl-D-glutamate</name>
        <dbReference type="ChEBI" id="CHEBI:83900"/>
    </ligand>
</feature>
<dbReference type="EMBL" id="CP098251">
    <property type="protein sequence ID" value="WAV91597.1"/>
    <property type="molecule type" value="Genomic_DNA"/>
</dbReference>
<dbReference type="GO" id="GO:0000287">
    <property type="term" value="F:magnesium ion binding"/>
    <property type="evidence" value="ECO:0007669"/>
    <property type="project" value="UniProtKB-UniRule"/>
</dbReference>
<evidence type="ECO:0000256" key="1">
    <source>
        <dbReference type="ARBA" id="ARBA00005898"/>
    </source>
</evidence>
<dbReference type="Pfam" id="PF02875">
    <property type="entry name" value="Mur_ligase_C"/>
    <property type="match status" value="1"/>
</dbReference>
<comment type="pathway">
    <text evidence="7 8">Cell wall biogenesis; peptidoglycan biosynthesis.</text>
</comment>
<feature type="binding site" evidence="7">
    <location>
        <begin position="114"/>
        <end position="120"/>
    </location>
    <ligand>
        <name>ATP</name>
        <dbReference type="ChEBI" id="CHEBI:30616"/>
    </ligand>
</feature>
<comment type="similarity">
    <text evidence="1 7">Belongs to the MurCDEF family. MurE subfamily.</text>
</comment>
<dbReference type="SUPFAM" id="SSF53623">
    <property type="entry name" value="MurD-like peptide ligases, catalytic domain"/>
    <property type="match status" value="1"/>
</dbReference>
<dbReference type="PANTHER" id="PTHR23135">
    <property type="entry name" value="MUR LIGASE FAMILY MEMBER"/>
    <property type="match status" value="1"/>
</dbReference>
<dbReference type="GO" id="GO:0008360">
    <property type="term" value="P:regulation of cell shape"/>
    <property type="evidence" value="ECO:0007669"/>
    <property type="project" value="UniProtKB-KW"/>
</dbReference>
<dbReference type="Gene3D" id="3.40.1190.10">
    <property type="entry name" value="Mur-like, catalytic domain"/>
    <property type="match status" value="1"/>
</dbReference>
<feature type="binding site" evidence="7">
    <location>
        <begin position="420"/>
        <end position="423"/>
    </location>
    <ligand>
        <name>meso-2,6-diaminopimelate</name>
        <dbReference type="ChEBI" id="CHEBI:57791"/>
    </ligand>
</feature>
<comment type="caution">
    <text evidence="7">Lacks conserved residue(s) required for the propagation of feature annotation.</text>
</comment>